<dbReference type="Pfam" id="PF02806">
    <property type="entry name" value="Alpha-amylase_C"/>
    <property type="match status" value="1"/>
</dbReference>
<dbReference type="GO" id="GO:0046872">
    <property type="term" value="F:metal ion binding"/>
    <property type="evidence" value="ECO:0007669"/>
    <property type="project" value="UniProtKB-KW"/>
</dbReference>
<evidence type="ECO:0000256" key="5">
    <source>
        <dbReference type="ARBA" id="ARBA00011245"/>
    </source>
</evidence>
<evidence type="ECO:0000256" key="12">
    <source>
        <dbReference type="ARBA" id="ARBA00023295"/>
    </source>
</evidence>
<dbReference type="SMART" id="SM00642">
    <property type="entry name" value="Aamy"/>
    <property type="match status" value="1"/>
</dbReference>
<dbReference type="InterPro" id="IPR006047">
    <property type="entry name" value="GH13_cat_dom"/>
</dbReference>
<evidence type="ECO:0000256" key="10">
    <source>
        <dbReference type="ARBA" id="ARBA00023214"/>
    </source>
</evidence>
<keyword evidence="8" id="KW-0378">Hydrolase</keyword>
<feature type="signal peptide" evidence="14">
    <location>
        <begin position="1"/>
        <end position="27"/>
    </location>
</feature>
<comment type="catalytic activity">
    <reaction evidence="1">
        <text>Endohydrolysis of (1-&gt;4)-alpha-D-glucosidic linkages in polysaccharides containing three or more (1-&gt;4)-alpha-linked D-glucose units.</text>
        <dbReference type="EC" id="3.2.1.1"/>
    </reaction>
</comment>
<evidence type="ECO:0000256" key="7">
    <source>
        <dbReference type="ARBA" id="ARBA00022723"/>
    </source>
</evidence>
<evidence type="ECO:0000256" key="8">
    <source>
        <dbReference type="ARBA" id="ARBA00022801"/>
    </source>
</evidence>
<dbReference type="InterPro" id="IPR017853">
    <property type="entry name" value="GH"/>
</dbReference>
<evidence type="ECO:0000313" key="17">
    <source>
        <dbReference type="Proteomes" id="UP000887540"/>
    </source>
</evidence>
<evidence type="ECO:0000313" key="18">
    <source>
        <dbReference type="WBParaSite" id="ACRNAN_Path_957.g3685.t1"/>
    </source>
</evidence>
<dbReference type="SUPFAM" id="SSF51445">
    <property type="entry name" value="(Trans)glycosidases"/>
    <property type="match status" value="1"/>
</dbReference>
<evidence type="ECO:0000256" key="14">
    <source>
        <dbReference type="SAM" id="SignalP"/>
    </source>
</evidence>
<organism evidence="17 18">
    <name type="scientific">Acrobeloides nanus</name>
    <dbReference type="NCBI Taxonomy" id="290746"/>
    <lineage>
        <taxon>Eukaryota</taxon>
        <taxon>Metazoa</taxon>
        <taxon>Ecdysozoa</taxon>
        <taxon>Nematoda</taxon>
        <taxon>Chromadorea</taxon>
        <taxon>Rhabditida</taxon>
        <taxon>Tylenchina</taxon>
        <taxon>Cephalobomorpha</taxon>
        <taxon>Cephaloboidea</taxon>
        <taxon>Cephalobidae</taxon>
        <taxon>Acrobeloides</taxon>
    </lineage>
</organism>
<evidence type="ECO:0000256" key="1">
    <source>
        <dbReference type="ARBA" id="ARBA00000548"/>
    </source>
</evidence>
<dbReference type="GO" id="GO:0005975">
    <property type="term" value="P:carbohydrate metabolic process"/>
    <property type="evidence" value="ECO:0007669"/>
    <property type="project" value="InterPro"/>
</dbReference>
<dbReference type="SUPFAM" id="SSF51011">
    <property type="entry name" value="Glycosyl hydrolase domain"/>
    <property type="match status" value="1"/>
</dbReference>
<dbReference type="AlphaFoldDB" id="A0A914CFD4"/>
<evidence type="ECO:0000259" key="16">
    <source>
        <dbReference type="SMART" id="SM00642"/>
    </source>
</evidence>
<dbReference type="Gene3D" id="3.20.20.80">
    <property type="entry name" value="Glycosidases"/>
    <property type="match status" value="2"/>
</dbReference>
<sequence>MGFNLLFFLENIKAILLVFLLIHNSIQEDNPYAYDKSNLLSDRQIIVHLFEWKWTDIAAECENFLQYYGYGAVQVSPPMEHITFTNFNNGNDLPWWVRYQPVSYKLSSRSGNEAEFTDMVNRCNKVGVRIIVDVVLNHMVGVGQKKGVNGVSSSGDSYFDGTAGVEQFPGVPYGPGDTHDKECDHDIQDSDYQNSAYNIFGSNQRPFIFYEVIDQGGEAVHASDYIEIGRYTNFNYGAAVSSAAKKYSNFGGLTNLGPGYGYGNYDDFNVVNFIDNHDNQRSEPPNVVIYKDGTPYKLAVGFMLAWPYGLPRVMSSYYFSTHDQGPPHLGGPYFNTTSPTFDSSTQTCQQSSGWVCEHRWPEIRKLAKFHQVTAGAAATAITSSNNALAFARYAKGYFALNNNANNNFNLNTQTTLPAGDYCDVYSGDLVNNQCTGTQITVDNNGKASISVLPNSIIAIHVGARIGGPPPSIIFI</sequence>
<feature type="domain" description="Glycosyl hydrolase family 13 catalytic" evidence="16">
    <location>
        <begin position="44"/>
        <end position="370"/>
    </location>
</feature>
<keyword evidence="12" id="KW-0326">Glycosidase</keyword>
<comment type="similarity">
    <text evidence="4 13">Belongs to the glycosyl hydrolase 13 family.</text>
</comment>
<evidence type="ECO:0000259" key="15">
    <source>
        <dbReference type="SMART" id="SM00632"/>
    </source>
</evidence>
<dbReference type="Proteomes" id="UP000887540">
    <property type="component" value="Unplaced"/>
</dbReference>
<evidence type="ECO:0000256" key="13">
    <source>
        <dbReference type="RuleBase" id="RU003615"/>
    </source>
</evidence>
<dbReference type="InterPro" id="IPR006048">
    <property type="entry name" value="A-amylase/branching_C"/>
</dbReference>
<dbReference type="GO" id="GO:0004556">
    <property type="term" value="F:alpha-amylase activity"/>
    <property type="evidence" value="ECO:0007669"/>
    <property type="project" value="UniProtKB-EC"/>
</dbReference>
<dbReference type="CDD" id="cd11317">
    <property type="entry name" value="AmyAc_bac_euk_AmyA"/>
    <property type="match status" value="1"/>
</dbReference>
<feature type="chain" id="PRO_5037976721" description="alpha-amylase" evidence="14">
    <location>
        <begin position="28"/>
        <end position="475"/>
    </location>
</feature>
<comment type="subunit">
    <text evidence="5">Monomer.</text>
</comment>
<keyword evidence="11" id="KW-0119">Carbohydrate metabolism</keyword>
<keyword evidence="10" id="KW-0868">Chloride</keyword>
<feature type="domain" description="Alpha-amylase C-terminal" evidence="15">
    <location>
        <begin position="378"/>
        <end position="464"/>
    </location>
</feature>
<keyword evidence="14" id="KW-0732">Signal</keyword>
<evidence type="ECO:0000256" key="9">
    <source>
        <dbReference type="ARBA" id="ARBA00022837"/>
    </source>
</evidence>
<evidence type="ECO:0000256" key="4">
    <source>
        <dbReference type="ARBA" id="ARBA00008061"/>
    </source>
</evidence>
<name>A0A914CFD4_9BILA</name>
<dbReference type="PRINTS" id="PR00110">
    <property type="entry name" value="ALPHAAMYLASE"/>
</dbReference>
<comment type="cofactor">
    <cofactor evidence="3">
        <name>chloride</name>
        <dbReference type="ChEBI" id="CHEBI:17996"/>
    </cofactor>
</comment>
<keyword evidence="7" id="KW-0479">Metal-binding</keyword>
<keyword evidence="17" id="KW-1185">Reference proteome</keyword>
<dbReference type="InterPro" id="IPR013780">
    <property type="entry name" value="Glyco_hydro_b"/>
</dbReference>
<comment type="cofactor">
    <cofactor evidence="2">
        <name>Ca(2+)</name>
        <dbReference type="ChEBI" id="CHEBI:29108"/>
    </cofactor>
</comment>
<dbReference type="WBParaSite" id="ACRNAN_Path_957.g3685.t1">
    <property type="protein sequence ID" value="ACRNAN_Path_957.g3685.t1"/>
    <property type="gene ID" value="ACRNAN_Path_957.g3685"/>
</dbReference>
<accession>A0A914CFD4</accession>
<dbReference type="InterPro" id="IPR006046">
    <property type="entry name" value="Alpha_amylase"/>
</dbReference>
<reference evidence="18" key="1">
    <citation type="submission" date="2022-11" db="UniProtKB">
        <authorList>
            <consortium name="WormBaseParasite"/>
        </authorList>
    </citation>
    <scope>IDENTIFICATION</scope>
</reference>
<dbReference type="InterPro" id="IPR031319">
    <property type="entry name" value="A-amylase_C"/>
</dbReference>
<evidence type="ECO:0000256" key="3">
    <source>
        <dbReference type="ARBA" id="ARBA00001923"/>
    </source>
</evidence>
<proteinExistence type="inferred from homology"/>
<dbReference type="EC" id="3.2.1.1" evidence="6"/>
<evidence type="ECO:0000256" key="2">
    <source>
        <dbReference type="ARBA" id="ARBA00001913"/>
    </source>
</evidence>
<evidence type="ECO:0000256" key="6">
    <source>
        <dbReference type="ARBA" id="ARBA00012595"/>
    </source>
</evidence>
<dbReference type="Gene3D" id="2.60.40.1180">
    <property type="entry name" value="Golgi alpha-mannosidase II"/>
    <property type="match status" value="1"/>
</dbReference>
<dbReference type="SMART" id="SM00632">
    <property type="entry name" value="Aamy_C"/>
    <property type="match status" value="1"/>
</dbReference>
<protein>
    <recommendedName>
        <fullName evidence="6">alpha-amylase</fullName>
        <ecNumber evidence="6">3.2.1.1</ecNumber>
    </recommendedName>
</protein>
<keyword evidence="9" id="KW-0106">Calcium</keyword>
<evidence type="ECO:0000256" key="11">
    <source>
        <dbReference type="ARBA" id="ARBA00023277"/>
    </source>
</evidence>
<dbReference type="PANTHER" id="PTHR43447">
    <property type="entry name" value="ALPHA-AMYLASE"/>
    <property type="match status" value="1"/>
</dbReference>